<dbReference type="EMBL" id="ML736215">
    <property type="protein sequence ID" value="KAE8377983.1"/>
    <property type="molecule type" value="Genomic_DNA"/>
</dbReference>
<accession>A0A5N7B8A3</accession>
<feature type="transmembrane region" description="Helical" evidence="1">
    <location>
        <begin position="20"/>
        <end position="35"/>
    </location>
</feature>
<evidence type="ECO:0000256" key="1">
    <source>
        <dbReference type="SAM" id="Phobius"/>
    </source>
</evidence>
<dbReference type="Proteomes" id="UP000326198">
    <property type="component" value="Unassembled WGS sequence"/>
</dbReference>
<keyword evidence="3" id="KW-1185">Reference proteome</keyword>
<feature type="transmembrane region" description="Helical" evidence="1">
    <location>
        <begin position="41"/>
        <end position="61"/>
    </location>
</feature>
<sequence>MDAGCTSEPEISASQSEKHSLWRIACMAIFLLMIRRPPASLSVVLILNLLSTTTGCCWRIMRLLDYSHI</sequence>
<organism evidence="2 3">
    <name type="scientific">Aspergillus bertholletiae</name>
    <dbReference type="NCBI Taxonomy" id="1226010"/>
    <lineage>
        <taxon>Eukaryota</taxon>
        <taxon>Fungi</taxon>
        <taxon>Dikarya</taxon>
        <taxon>Ascomycota</taxon>
        <taxon>Pezizomycotina</taxon>
        <taxon>Eurotiomycetes</taxon>
        <taxon>Eurotiomycetidae</taxon>
        <taxon>Eurotiales</taxon>
        <taxon>Aspergillaceae</taxon>
        <taxon>Aspergillus</taxon>
        <taxon>Aspergillus subgen. Circumdati</taxon>
    </lineage>
</organism>
<name>A0A5N7B8A3_9EURO</name>
<gene>
    <name evidence="2" type="ORF">BDV26DRAFT_262496</name>
</gene>
<keyword evidence="1" id="KW-0472">Membrane</keyword>
<keyword evidence="1" id="KW-0812">Transmembrane</keyword>
<proteinExistence type="predicted"/>
<dbReference type="AlphaFoldDB" id="A0A5N7B8A3"/>
<evidence type="ECO:0000313" key="3">
    <source>
        <dbReference type="Proteomes" id="UP000326198"/>
    </source>
</evidence>
<evidence type="ECO:0000313" key="2">
    <source>
        <dbReference type="EMBL" id="KAE8377983.1"/>
    </source>
</evidence>
<reference evidence="2 3" key="1">
    <citation type="submission" date="2019-04" db="EMBL/GenBank/DDBJ databases">
        <title>Friends and foes A comparative genomics studyof 23 Aspergillus species from section Flavi.</title>
        <authorList>
            <consortium name="DOE Joint Genome Institute"/>
            <person name="Kjaerbolling I."/>
            <person name="Vesth T."/>
            <person name="Frisvad J.C."/>
            <person name="Nybo J.L."/>
            <person name="Theobald S."/>
            <person name="Kildgaard S."/>
            <person name="Isbrandt T."/>
            <person name="Kuo A."/>
            <person name="Sato A."/>
            <person name="Lyhne E.K."/>
            <person name="Kogle M.E."/>
            <person name="Wiebenga A."/>
            <person name="Kun R.S."/>
            <person name="Lubbers R.J."/>
            <person name="Makela M.R."/>
            <person name="Barry K."/>
            <person name="Chovatia M."/>
            <person name="Clum A."/>
            <person name="Daum C."/>
            <person name="Haridas S."/>
            <person name="He G."/>
            <person name="LaButti K."/>
            <person name="Lipzen A."/>
            <person name="Mondo S."/>
            <person name="Riley R."/>
            <person name="Salamov A."/>
            <person name="Simmons B.A."/>
            <person name="Magnuson J.K."/>
            <person name="Henrissat B."/>
            <person name="Mortensen U.H."/>
            <person name="Larsen T.O."/>
            <person name="Devries R.P."/>
            <person name="Grigoriev I.V."/>
            <person name="Machida M."/>
            <person name="Baker S.E."/>
            <person name="Andersen M.R."/>
        </authorList>
    </citation>
    <scope>NUCLEOTIDE SEQUENCE [LARGE SCALE GENOMIC DNA]</scope>
    <source>
        <strain evidence="2 3">IBT 29228</strain>
    </source>
</reference>
<protein>
    <submittedName>
        <fullName evidence="2">Uncharacterized protein</fullName>
    </submittedName>
</protein>
<keyword evidence="1" id="KW-1133">Transmembrane helix</keyword>